<gene>
    <name evidence="2" type="ORF">EOE67_01045</name>
</gene>
<accession>A0A437R4W6</accession>
<comment type="caution">
    <text evidence="2">The sequence shown here is derived from an EMBL/GenBank/DDBJ whole genome shotgun (WGS) entry which is preliminary data.</text>
</comment>
<evidence type="ECO:0000256" key="1">
    <source>
        <dbReference type="SAM" id="SignalP"/>
    </source>
</evidence>
<protein>
    <submittedName>
        <fullName evidence="2">Phosphate ABC transporter substrate-binding protein</fullName>
    </submittedName>
</protein>
<sequence length="137" mass="14330">MNWLKVMTLTTAMTVTSAMAEVAVIVHPSNAATVDQAEITRLFTGRGTTFNNGSKATPLNLAESAPARGEFDSKVLSKSSSQMKAYWSKLVFTGKGTPPKELTSDAEMKAAVAADAAAIGYIDAAAVDGTVKVLAKF</sequence>
<dbReference type="RefSeq" id="WP_127697204.1">
    <property type="nucleotide sequence ID" value="NZ_SACS01000001.1"/>
</dbReference>
<dbReference type="AlphaFoldDB" id="A0A437R4W6"/>
<keyword evidence="3" id="KW-1185">Reference proteome</keyword>
<proteinExistence type="predicted"/>
<dbReference type="EMBL" id="SACS01000001">
    <property type="protein sequence ID" value="RVU41816.1"/>
    <property type="molecule type" value="Genomic_DNA"/>
</dbReference>
<reference evidence="2 3" key="1">
    <citation type="submission" date="2019-01" db="EMBL/GenBank/DDBJ databases">
        <authorList>
            <person name="Chen W.-M."/>
        </authorList>
    </citation>
    <scope>NUCLEOTIDE SEQUENCE [LARGE SCALE GENOMIC DNA]</scope>
    <source>
        <strain evidence="2 3">KYPC3</strain>
    </source>
</reference>
<evidence type="ECO:0000313" key="3">
    <source>
        <dbReference type="Proteomes" id="UP000283077"/>
    </source>
</evidence>
<dbReference type="SUPFAM" id="SSF53850">
    <property type="entry name" value="Periplasmic binding protein-like II"/>
    <property type="match status" value="1"/>
</dbReference>
<dbReference type="Proteomes" id="UP000283077">
    <property type="component" value="Unassembled WGS sequence"/>
</dbReference>
<feature type="signal peptide" evidence="1">
    <location>
        <begin position="1"/>
        <end position="20"/>
    </location>
</feature>
<dbReference type="Gene3D" id="3.40.190.10">
    <property type="entry name" value="Periplasmic binding protein-like II"/>
    <property type="match status" value="1"/>
</dbReference>
<keyword evidence="1" id="KW-0732">Signal</keyword>
<name>A0A437R4W6_9GAMM</name>
<feature type="chain" id="PRO_5019223643" evidence="1">
    <location>
        <begin position="21"/>
        <end position="137"/>
    </location>
</feature>
<organism evidence="2 3">
    <name type="scientific">Rheinheimera riviphila</name>
    <dbReference type="NCBI Taxonomy" id="1834037"/>
    <lineage>
        <taxon>Bacteria</taxon>
        <taxon>Pseudomonadati</taxon>
        <taxon>Pseudomonadota</taxon>
        <taxon>Gammaproteobacteria</taxon>
        <taxon>Chromatiales</taxon>
        <taxon>Chromatiaceae</taxon>
        <taxon>Rheinheimera</taxon>
    </lineage>
</organism>
<evidence type="ECO:0000313" key="2">
    <source>
        <dbReference type="EMBL" id="RVU41816.1"/>
    </source>
</evidence>
<dbReference type="OrthoDB" id="5368544at2"/>